<reference evidence="5 6" key="1">
    <citation type="submission" date="2017-12" db="EMBL/GenBank/DDBJ databases">
        <title>Comparative genomics of Botrytis spp.</title>
        <authorList>
            <person name="Valero-Jimenez C.A."/>
            <person name="Tapia P."/>
            <person name="Veloso J."/>
            <person name="Silva-Moreno E."/>
            <person name="Staats M."/>
            <person name="Valdes J.H."/>
            <person name="Van Kan J.A.L."/>
        </authorList>
    </citation>
    <scope>NUCLEOTIDE SEQUENCE [LARGE SCALE GENOMIC DNA]</scope>
    <source>
        <strain evidence="5 6">MUCL435</strain>
    </source>
</reference>
<sequence>MSSPEPVAIIGMGCRFPGDSDTPDEFWQMLAEERSGFSRPPLSRWNIDGFHANKARPGSITPEGGYFINEDIWKFGPAFFGIVQEEAKAMDPQQRKLLECVYESFESGGITLSQLSGSNTGCYIGNFTSDYYLQGHRDHNNPRPYSLLGSGYTIISNRISYLFDLCGPSLTIDTACSSSLYSLHIACRALQTKEIDAAVVGGTDLMLAVETQMSTDKVGVLSATSTCHTFDESADGYGRAEGVGAIFLKRLSDAIRDNDPIRGVIRGTATNANGKTSGITQPSAKGHETVMRTAYEFAGLDPRDTSYFETHGTGTQVGDPIEIKGVGNVFVNGTDRQKLLVGSVKTNVGHSGAASALASIIKVCLSMEKRTIPATIGIKKLNPKSFSTCRASINSFGYGGANAHAIVEAADSVLPGKLTYIRRGQDERDLEDSESNEMVGTKSASQA</sequence>
<evidence type="ECO:0000259" key="4">
    <source>
        <dbReference type="PROSITE" id="PS52004"/>
    </source>
</evidence>
<dbReference type="CDD" id="cd00833">
    <property type="entry name" value="PKS"/>
    <property type="match status" value="1"/>
</dbReference>
<accession>A0A4S8QHG0</accession>
<dbReference type="InterPro" id="IPR018201">
    <property type="entry name" value="Ketoacyl_synth_AS"/>
</dbReference>
<dbReference type="GO" id="GO:0006633">
    <property type="term" value="P:fatty acid biosynthetic process"/>
    <property type="evidence" value="ECO:0007669"/>
    <property type="project" value="InterPro"/>
</dbReference>
<feature type="domain" description="Ketosynthase family 3 (KS3)" evidence="4">
    <location>
        <begin position="4"/>
        <end position="409"/>
    </location>
</feature>
<comment type="caution">
    <text evidence="5">The sequence shown here is derived from an EMBL/GenBank/DDBJ whole genome shotgun (WGS) entry which is preliminary data.</text>
</comment>
<dbReference type="EMBL" id="PQXL01000833">
    <property type="protein sequence ID" value="THV43880.1"/>
    <property type="molecule type" value="Genomic_DNA"/>
</dbReference>
<dbReference type="InterPro" id="IPR014030">
    <property type="entry name" value="Ketoacyl_synth_N"/>
</dbReference>
<dbReference type="Proteomes" id="UP000308671">
    <property type="component" value="Unassembled WGS sequence"/>
</dbReference>
<dbReference type="AlphaFoldDB" id="A0A4S8QHG0"/>
<dbReference type="InterPro" id="IPR020841">
    <property type="entry name" value="PKS_Beta-ketoAc_synthase_dom"/>
</dbReference>
<dbReference type="PANTHER" id="PTHR43775">
    <property type="entry name" value="FATTY ACID SYNTHASE"/>
    <property type="match status" value="1"/>
</dbReference>
<evidence type="ECO:0000313" key="5">
    <source>
        <dbReference type="EMBL" id="THV43880.1"/>
    </source>
</evidence>
<evidence type="ECO:0000313" key="6">
    <source>
        <dbReference type="Proteomes" id="UP000308671"/>
    </source>
</evidence>
<keyword evidence="6" id="KW-1185">Reference proteome</keyword>
<dbReference type="Pfam" id="PF02801">
    <property type="entry name" value="Ketoacyl-synt_C"/>
    <property type="match status" value="1"/>
</dbReference>
<dbReference type="PROSITE" id="PS00606">
    <property type="entry name" value="KS3_1"/>
    <property type="match status" value="1"/>
</dbReference>
<dbReference type="PANTHER" id="PTHR43775:SF50">
    <property type="entry name" value="HIGHLY REDUCING POLYKETIDE SYNTHASE SRDA"/>
    <property type="match status" value="1"/>
</dbReference>
<dbReference type="GO" id="GO:0004315">
    <property type="term" value="F:3-oxoacyl-[acyl-carrier-protein] synthase activity"/>
    <property type="evidence" value="ECO:0007669"/>
    <property type="project" value="InterPro"/>
</dbReference>
<dbReference type="InterPro" id="IPR014031">
    <property type="entry name" value="Ketoacyl_synth_C"/>
</dbReference>
<dbReference type="OrthoDB" id="329835at2759"/>
<dbReference type="InterPro" id="IPR050091">
    <property type="entry name" value="PKS_NRPS_Biosynth_Enz"/>
</dbReference>
<name>A0A4S8QHG0_9HELO</name>
<dbReference type="Pfam" id="PF00109">
    <property type="entry name" value="ketoacyl-synt"/>
    <property type="match status" value="1"/>
</dbReference>
<comment type="similarity">
    <text evidence="2">Belongs to the thiolase-like superfamily. Beta-ketoacyl-ACP synthases family.</text>
</comment>
<dbReference type="SMART" id="SM00825">
    <property type="entry name" value="PKS_KS"/>
    <property type="match status" value="1"/>
</dbReference>
<dbReference type="GO" id="GO:0044550">
    <property type="term" value="P:secondary metabolite biosynthetic process"/>
    <property type="evidence" value="ECO:0007669"/>
    <property type="project" value="TreeGrafter"/>
</dbReference>
<evidence type="ECO:0000256" key="1">
    <source>
        <dbReference type="ARBA" id="ARBA00022679"/>
    </source>
</evidence>
<proteinExistence type="inferred from homology"/>
<organism evidence="5 6">
    <name type="scientific">Botrytis galanthina</name>
    <dbReference type="NCBI Taxonomy" id="278940"/>
    <lineage>
        <taxon>Eukaryota</taxon>
        <taxon>Fungi</taxon>
        <taxon>Dikarya</taxon>
        <taxon>Ascomycota</taxon>
        <taxon>Pezizomycotina</taxon>
        <taxon>Leotiomycetes</taxon>
        <taxon>Helotiales</taxon>
        <taxon>Sclerotiniaceae</taxon>
        <taxon>Botrytis</taxon>
    </lineage>
</organism>
<dbReference type="Gene3D" id="3.40.47.10">
    <property type="match status" value="1"/>
</dbReference>
<gene>
    <name evidence="5" type="ORF">BGAL_0838g00040</name>
</gene>
<dbReference type="SUPFAM" id="SSF53901">
    <property type="entry name" value="Thiolase-like"/>
    <property type="match status" value="1"/>
</dbReference>
<feature type="region of interest" description="Disordered" evidence="3">
    <location>
        <begin position="425"/>
        <end position="447"/>
    </location>
</feature>
<dbReference type="PROSITE" id="PS52004">
    <property type="entry name" value="KS3_2"/>
    <property type="match status" value="1"/>
</dbReference>
<dbReference type="GO" id="GO:0004312">
    <property type="term" value="F:fatty acid synthase activity"/>
    <property type="evidence" value="ECO:0007669"/>
    <property type="project" value="TreeGrafter"/>
</dbReference>
<keyword evidence="1 2" id="KW-0808">Transferase</keyword>
<dbReference type="InterPro" id="IPR016039">
    <property type="entry name" value="Thiolase-like"/>
</dbReference>
<evidence type="ECO:0000256" key="3">
    <source>
        <dbReference type="SAM" id="MobiDB-lite"/>
    </source>
</evidence>
<protein>
    <recommendedName>
        <fullName evidence="4">Ketosynthase family 3 (KS3) domain-containing protein</fullName>
    </recommendedName>
</protein>
<evidence type="ECO:0000256" key="2">
    <source>
        <dbReference type="RuleBase" id="RU003694"/>
    </source>
</evidence>
<feature type="compositionally biased region" description="Polar residues" evidence="3">
    <location>
        <begin position="436"/>
        <end position="447"/>
    </location>
</feature>